<dbReference type="InterPro" id="IPR011333">
    <property type="entry name" value="SKP1/BTB/POZ_sf"/>
</dbReference>
<dbReference type="SMART" id="SM00875">
    <property type="entry name" value="BACK"/>
    <property type="match status" value="1"/>
</dbReference>
<evidence type="ECO:0000313" key="6">
    <source>
        <dbReference type="Proteomes" id="UP001059041"/>
    </source>
</evidence>
<dbReference type="InterPro" id="IPR006652">
    <property type="entry name" value="Kelch_1"/>
</dbReference>
<dbReference type="InterPro" id="IPR000210">
    <property type="entry name" value="BTB/POZ_dom"/>
</dbReference>
<dbReference type="EMBL" id="JAFHDT010000022">
    <property type="protein sequence ID" value="KAI7793200.1"/>
    <property type="molecule type" value="Genomic_DNA"/>
</dbReference>
<keyword evidence="6" id="KW-1185">Reference proteome</keyword>
<feature type="compositionally biased region" description="Basic and acidic residues" evidence="3">
    <location>
        <begin position="87"/>
        <end position="97"/>
    </location>
</feature>
<dbReference type="Pfam" id="PF07707">
    <property type="entry name" value="BACK"/>
    <property type="match status" value="1"/>
</dbReference>
<keyword evidence="1" id="KW-0880">Kelch repeat</keyword>
<reference evidence="5" key="1">
    <citation type="submission" date="2021-02" db="EMBL/GenBank/DDBJ databases">
        <title>Comparative genomics reveals that relaxation of natural selection precedes convergent phenotypic evolution of cavefish.</title>
        <authorList>
            <person name="Peng Z."/>
        </authorList>
    </citation>
    <scope>NUCLEOTIDE SEQUENCE</scope>
    <source>
        <tissue evidence="5">Muscle</tissue>
    </source>
</reference>
<dbReference type="SMART" id="SM00225">
    <property type="entry name" value="BTB"/>
    <property type="match status" value="2"/>
</dbReference>
<dbReference type="SUPFAM" id="SSF54695">
    <property type="entry name" value="POZ domain"/>
    <property type="match status" value="2"/>
</dbReference>
<gene>
    <name evidence="5" type="ORF">IRJ41_007971</name>
</gene>
<sequence length="841" mass="94220">MKKMKRFASNGHVSILNLELNFTLKQPLEPNHSLQAFQGQASSTFLDNHNRSNGFPMSQYKTRGKLEKREADMTIHLQSGSSVKSRCGSEERREKGARITSSSLKRHVREKKSITPPTPPTSTFSQPTFRKPPIEPLLDSELRPFVLSTHCDALFTSLRGLKEEGLLLDCSLKFLDDSHKAHRLVLAAVSQKAEAWLLSEEAGPMEVELDGGRMTLAGLKAVLDFSYSGEVDRGEADEVLEACKELEAQRLEQLCAGDVPLSGSRERERSLQVIRTLWERNVGCDVIIQTDSGDCFPAHRVILAAGADYFRALFCGGLRESGEDVVLMRSVMSWVLHHLLDFIYSGQLKLSCRNVWDLTEACSQFQMQGALSLCLNFLQDNMDETSCLDVLALAEAFSLVDLGKRAEDYCLTHFQRVAEGEKFRDLTCDHLMRLLERDKLNAESELDVFRAVVSWIEEDNEQRLSHLSRLMQSVRFPLMRPEELQEVQNCKLLVRSSGGKTALRIVNNLLHGDRRTSDCKPRTPNQVLVLVGGDCVNENFERREPNLCLWFARRFMRGEGLIRTIEWRPLASLHEPPRFRHCVCVLNNTLYILGGRKYYGALDILKTALRFDPVQGRWERLPDMSSPRDYFAAVCHRGKVFVLGGNCDDMNCLDSVECYSPDDNTWRLSHPLDVPLCGHAVAVLNGEMFVSGGCDSRLRCYPCLWVYDPVHGCSKRLPMTAGEGRAGHVMLVMGHRLVVAGGLKPVCAGFGDQLQCESYDPVHDSWASFPPLPQPHLSPAAATLDGHLYVLGGSSADSARDTAWVHHYDPQAKCWDKLGAMPRPYADLAACALQLPASLKS</sequence>
<dbReference type="Pfam" id="PF00651">
    <property type="entry name" value="BTB"/>
    <property type="match status" value="1"/>
</dbReference>
<dbReference type="InterPro" id="IPR015915">
    <property type="entry name" value="Kelch-typ_b-propeller"/>
</dbReference>
<feature type="domain" description="BTB" evidence="4">
    <location>
        <begin position="168"/>
        <end position="235"/>
    </location>
</feature>
<evidence type="ECO:0000256" key="3">
    <source>
        <dbReference type="SAM" id="MobiDB-lite"/>
    </source>
</evidence>
<organism evidence="5 6">
    <name type="scientific">Triplophysa rosa</name>
    <name type="common">Cave loach</name>
    <dbReference type="NCBI Taxonomy" id="992332"/>
    <lineage>
        <taxon>Eukaryota</taxon>
        <taxon>Metazoa</taxon>
        <taxon>Chordata</taxon>
        <taxon>Craniata</taxon>
        <taxon>Vertebrata</taxon>
        <taxon>Euteleostomi</taxon>
        <taxon>Actinopterygii</taxon>
        <taxon>Neopterygii</taxon>
        <taxon>Teleostei</taxon>
        <taxon>Ostariophysi</taxon>
        <taxon>Cypriniformes</taxon>
        <taxon>Nemacheilidae</taxon>
        <taxon>Triplophysa</taxon>
    </lineage>
</organism>
<keyword evidence="2" id="KW-0677">Repeat</keyword>
<dbReference type="AlphaFoldDB" id="A0A9W7WBJ1"/>
<dbReference type="PROSITE" id="PS50097">
    <property type="entry name" value="BTB"/>
    <property type="match status" value="2"/>
</dbReference>
<evidence type="ECO:0000313" key="5">
    <source>
        <dbReference type="EMBL" id="KAI7793200.1"/>
    </source>
</evidence>
<name>A0A9W7WBJ1_TRIRA</name>
<dbReference type="PANTHER" id="PTHR45632">
    <property type="entry name" value="LD33804P"/>
    <property type="match status" value="1"/>
</dbReference>
<evidence type="ECO:0000256" key="2">
    <source>
        <dbReference type="ARBA" id="ARBA00022737"/>
    </source>
</evidence>
<protein>
    <submittedName>
        <fullName evidence="5">Kelch-like protein 33</fullName>
    </submittedName>
</protein>
<dbReference type="SUPFAM" id="SSF117281">
    <property type="entry name" value="Kelch motif"/>
    <property type="match status" value="1"/>
</dbReference>
<dbReference type="Pfam" id="PF21536">
    <property type="entry name" value="BTB_KLHL33"/>
    <property type="match status" value="1"/>
</dbReference>
<feature type="domain" description="BTB" evidence="4">
    <location>
        <begin position="284"/>
        <end position="352"/>
    </location>
</feature>
<proteinExistence type="predicted"/>
<dbReference type="InterPro" id="IPR011705">
    <property type="entry name" value="BACK"/>
</dbReference>
<dbReference type="Pfam" id="PF01344">
    <property type="entry name" value="Kelch_1"/>
    <property type="match status" value="4"/>
</dbReference>
<dbReference type="Gene3D" id="3.30.710.10">
    <property type="entry name" value="Potassium Channel Kv1.1, Chain A"/>
    <property type="match status" value="2"/>
</dbReference>
<comment type="caution">
    <text evidence="5">The sequence shown here is derived from an EMBL/GenBank/DDBJ whole genome shotgun (WGS) entry which is preliminary data.</text>
</comment>
<dbReference type="Gene3D" id="2.120.10.80">
    <property type="entry name" value="Kelch-type beta propeller"/>
    <property type="match status" value="2"/>
</dbReference>
<evidence type="ECO:0000256" key="1">
    <source>
        <dbReference type="ARBA" id="ARBA00022441"/>
    </source>
</evidence>
<dbReference type="Proteomes" id="UP001059041">
    <property type="component" value="Linkage Group LG22"/>
</dbReference>
<dbReference type="FunFam" id="1.25.40.420:FF:000001">
    <property type="entry name" value="Kelch-like family member 12"/>
    <property type="match status" value="1"/>
</dbReference>
<accession>A0A9W7WBJ1</accession>
<dbReference type="SMART" id="SM00612">
    <property type="entry name" value="Kelch"/>
    <property type="match status" value="4"/>
</dbReference>
<evidence type="ECO:0000259" key="4">
    <source>
        <dbReference type="PROSITE" id="PS50097"/>
    </source>
</evidence>
<dbReference type="PANTHER" id="PTHR45632:SF14">
    <property type="entry name" value="KELCH-LIKE PROTEIN 33"/>
    <property type="match status" value="1"/>
</dbReference>
<feature type="region of interest" description="Disordered" evidence="3">
    <location>
        <begin position="79"/>
        <end position="131"/>
    </location>
</feature>
<dbReference type="Gene3D" id="1.25.40.420">
    <property type="match status" value="1"/>
</dbReference>